<protein>
    <submittedName>
        <fullName evidence="2">Integrase catalytic region</fullName>
    </submittedName>
</protein>
<dbReference type="SUPFAM" id="SSF46689">
    <property type="entry name" value="Homeodomain-like"/>
    <property type="match status" value="1"/>
</dbReference>
<proteinExistence type="predicted"/>
<gene>
    <name evidence="2" type="ORF">SBF1_4510002</name>
</gene>
<dbReference type="OrthoDB" id="9794201at2"/>
<dbReference type="SUPFAM" id="SSF53098">
    <property type="entry name" value="Ribonuclease H-like"/>
    <property type="match status" value="1"/>
</dbReference>
<dbReference type="AlphaFoldDB" id="A0A2U3LC80"/>
<dbReference type="Pfam" id="PF09299">
    <property type="entry name" value="Mu-transpos_C"/>
    <property type="match status" value="1"/>
</dbReference>
<dbReference type="InterPro" id="IPR009057">
    <property type="entry name" value="Homeodomain-like_sf"/>
</dbReference>
<feature type="domain" description="Integrase catalytic" evidence="1">
    <location>
        <begin position="144"/>
        <end position="318"/>
    </location>
</feature>
<dbReference type="InterPro" id="IPR015378">
    <property type="entry name" value="Transposase-like_Mu_C"/>
</dbReference>
<dbReference type="Gene3D" id="3.30.420.10">
    <property type="entry name" value="Ribonuclease H-like superfamily/Ribonuclease H"/>
    <property type="match status" value="1"/>
</dbReference>
<dbReference type="PROSITE" id="PS50994">
    <property type="entry name" value="INTEGRASE"/>
    <property type="match status" value="1"/>
</dbReference>
<dbReference type="GO" id="GO:0003676">
    <property type="term" value="F:nucleic acid binding"/>
    <property type="evidence" value="ECO:0007669"/>
    <property type="project" value="InterPro"/>
</dbReference>
<dbReference type="InterPro" id="IPR036397">
    <property type="entry name" value="RNaseH_sf"/>
</dbReference>
<dbReference type="Pfam" id="PF13565">
    <property type="entry name" value="HTH_32"/>
    <property type="match status" value="1"/>
</dbReference>
<accession>A0A2U3LC80</accession>
<evidence type="ECO:0000313" key="3">
    <source>
        <dbReference type="Proteomes" id="UP000238916"/>
    </source>
</evidence>
<organism evidence="2 3">
    <name type="scientific">Candidatus Desulfosporosinus infrequens</name>
    <dbReference type="NCBI Taxonomy" id="2043169"/>
    <lineage>
        <taxon>Bacteria</taxon>
        <taxon>Bacillati</taxon>
        <taxon>Bacillota</taxon>
        <taxon>Clostridia</taxon>
        <taxon>Eubacteriales</taxon>
        <taxon>Desulfitobacteriaceae</taxon>
        <taxon>Desulfosporosinus</taxon>
    </lineage>
</organism>
<reference evidence="3" key="1">
    <citation type="submission" date="2018-02" db="EMBL/GenBank/DDBJ databases">
        <authorList>
            <person name="Hausmann B."/>
        </authorList>
    </citation>
    <scope>NUCLEOTIDE SEQUENCE [LARGE SCALE GENOMIC DNA]</scope>
    <source>
        <strain evidence="3">Peat soil MAG SbF1</strain>
    </source>
</reference>
<dbReference type="Pfam" id="PF00665">
    <property type="entry name" value="rve"/>
    <property type="match status" value="1"/>
</dbReference>
<dbReference type="Proteomes" id="UP000238916">
    <property type="component" value="Unassembled WGS sequence"/>
</dbReference>
<dbReference type="InterPro" id="IPR001584">
    <property type="entry name" value="Integrase_cat-core"/>
</dbReference>
<dbReference type="PANTHER" id="PTHR35004">
    <property type="entry name" value="TRANSPOSASE RV3428C-RELATED"/>
    <property type="match status" value="1"/>
</dbReference>
<sequence>MTNELSEQVALFRYGLISPLLNNQVTSKKDYLSEICGKAHDVPYYGRKEFAPKTIESWLRDYRRGGFAALKPKGRSDKGSCRALTPEEKEHILELRQKYRLLSVVLFYEQLIIDGVLTPDNVSYHTIYRLLKVNNLLERDALLLKERKRFSYDKINILWQGDMSVGYYLIIGGKKYRTNLFVFLDDCSRLVPFGQFFFNEKFDCMKTVLQQALARRGIPKMIYVDNGKVYHADQLHVACASLGITLTHTQPYDPQAKGKIERFFGTVRRRFYPLLAEKPPKTLDELNERFWQWLELDYHRKVHSGIGICPLDLFMSQASSVRMVSDPTFLDTLFLKRDYRKVKHDATITLLNQIFEVPPRLIGQKIEIRYDPSAPTILHIYENDKSIFTAKVVSFIDNAHTKRQRNEGQQEPISFERLLACKQEGS</sequence>
<name>A0A2U3LC80_9FIRM</name>
<dbReference type="EMBL" id="OMOF01000392">
    <property type="protein sequence ID" value="SPF49513.1"/>
    <property type="molecule type" value="Genomic_DNA"/>
</dbReference>
<dbReference type="InterPro" id="IPR012337">
    <property type="entry name" value="RNaseH-like_sf"/>
</dbReference>
<dbReference type="GO" id="GO:0015074">
    <property type="term" value="P:DNA integration"/>
    <property type="evidence" value="ECO:0007669"/>
    <property type="project" value="InterPro"/>
</dbReference>
<dbReference type="PANTHER" id="PTHR35004:SF6">
    <property type="entry name" value="TRANSPOSASE"/>
    <property type="match status" value="1"/>
</dbReference>
<evidence type="ECO:0000259" key="1">
    <source>
        <dbReference type="PROSITE" id="PS50994"/>
    </source>
</evidence>
<evidence type="ECO:0000313" key="2">
    <source>
        <dbReference type="EMBL" id="SPF49513.1"/>
    </source>
</evidence>